<dbReference type="Pfam" id="PF09831">
    <property type="entry name" value="DUF2058"/>
    <property type="match status" value="1"/>
</dbReference>
<name>A0A2S7V0D8_9GAMM</name>
<organism evidence="2 3">
    <name type="scientific">Psychrosphaera saromensis</name>
    <dbReference type="NCBI Taxonomy" id="716813"/>
    <lineage>
        <taxon>Bacteria</taxon>
        <taxon>Pseudomonadati</taxon>
        <taxon>Pseudomonadota</taxon>
        <taxon>Gammaproteobacteria</taxon>
        <taxon>Alteromonadales</taxon>
        <taxon>Pseudoalteromonadaceae</taxon>
        <taxon>Psychrosphaera</taxon>
    </lineage>
</organism>
<sequence>MAQMSLQEQLLQAGLTNEKKAKRAKKASKKTRDMKREVKAATEEKRTSQLAKDKELNEQIKQQALAKAVQAQIKQLIEMNMLDVSRGNVTYNFTDGTAVKKLTVPGDIQRQLANGLLSIVRFGETGADDYAVIPSVVAGKIAMRDDSVLVSQNEIQEVEEDDPYADYVIPDDLMW</sequence>
<feature type="compositionally biased region" description="Basic residues" evidence="1">
    <location>
        <begin position="20"/>
        <end position="29"/>
    </location>
</feature>
<dbReference type="AlphaFoldDB" id="A0A2S7V0D8"/>
<dbReference type="Proteomes" id="UP000239007">
    <property type="component" value="Unassembled WGS sequence"/>
</dbReference>
<proteinExistence type="predicted"/>
<comment type="caution">
    <text evidence="2">The sequence shown here is derived from an EMBL/GenBank/DDBJ whole genome shotgun (WGS) entry which is preliminary data.</text>
</comment>
<evidence type="ECO:0000313" key="2">
    <source>
        <dbReference type="EMBL" id="PQJ54981.1"/>
    </source>
</evidence>
<protein>
    <recommendedName>
        <fullName evidence="4">Nucleoprotein/polynucleotide-associated enzyme</fullName>
    </recommendedName>
</protein>
<evidence type="ECO:0000313" key="3">
    <source>
        <dbReference type="Proteomes" id="UP000239007"/>
    </source>
</evidence>
<dbReference type="EMBL" id="MSCH01000003">
    <property type="protein sequence ID" value="PQJ54981.1"/>
    <property type="molecule type" value="Genomic_DNA"/>
</dbReference>
<feature type="compositionally biased region" description="Basic and acidic residues" evidence="1">
    <location>
        <begin position="30"/>
        <end position="50"/>
    </location>
</feature>
<dbReference type="OrthoDB" id="5294470at2"/>
<feature type="region of interest" description="Disordered" evidence="1">
    <location>
        <begin position="1"/>
        <end position="50"/>
    </location>
</feature>
<accession>A0A2S7V0D8</accession>
<keyword evidence="3" id="KW-1185">Reference proteome</keyword>
<gene>
    <name evidence="2" type="ORF">BTO11_15835</name>
</gene>
<dbReference type="InterPro" id="IPR018636">
    <property type="entry name" value="DUF2058"/>
</dbReference>
<evidence type="ECO:0000256" key="1">
    <source>
        <dbReference type="SAM" id="MobiDB-lite"/>
    </source>
</evidence>
<feature type="compositionally biased region" description="Polar residues" evidence="1">
    <location>
        <begin position="1"/>
        <end position="10"/>
    </location>
</feature>
<dbReference type="RefSeq" id="WP_105053504.1">
    <property type="nucleotide sequence ID" value="NZ_BMYG01000001.1"/>
</dbReference>
<evidence type="ECO:0008006" key="4">
    <source>
        <dbReference type="Google" id="ProtNLM"/>
    </source>
</evidence>
<reference evidence="2 3" key="1">
    <citation type="submission" date="2016-12" db="EMBL/GenBank/DDBJ databases">
        <title>Diversity of luminous bacteria.</title>
        <authorList>
            <person name="Yoshizawa S."/>
            <person name="Kogure K."/>
        </authorList>
    </citation>
    <scope>NUCLEOTIDE SEQUENCE [LARGE SCALE GENOMIC DNA]</scope>
    <source>
        <strain evidence="2 3">SA4-48</strain>
    </source>
</reference>